<dbReference type="EC" id="3.1.-.-" evidence="2"/>
<dbReference type="Proteomes" id="UP001354971">
    <property type="component" value="Unassembled WGS sequence"/>
</dbReference>
<keyword evidence="2" id="KW-0540">Nuclease</keyword>
<proteinExistence type="predicted"/>
<dbReference type="GO" id="GO:0004519">
    <property type="term" value="F:endonuclease activity"/>
    <property type="evidence" value="ECO:0007669"/>
    <property type="project" value="UniProtKB-KW"/>
</dbReference>
<gene>
    <name evidence="2" type="primary">pdeM</name>
    <name evidence="2" type="ORF">V0U79_03460</name>
</gene>
<dbReference type="GO" id="GO:0016787">
    <property type="term" value="F:hydrolase activity"/>
    <property type="evidence" value="ECO:0007669"/>
    <property type="project" value="UniProtKB-KW"/>
</dbReference>
<dbReference type="InterPro" id="IPR026336">
    <property type="entry name" value="PdeM-like"/>
</dbReference>
<keyword evidence="2" id="KW-0436">Ligase</keyword>
<dbReference type="GO" id="GO:0016874">
    <property type="term" value="F:ligase activity"/>
    <property type="evidence" value="ECO:0007669"/>
    <property type="project" value="UniProtKB-KW"/>
</dbReference>
<feature type="domain" description="Calcineurin-like phosphoesterase" evidence="1">
    <location>
        <begin position="36"/>
        <end position="132"/>
    </location>
</feature>
<dbReference type="InterPro" id="IPR024173">
    <property type="entry name" value="Pesterase_MJ0037-like"/>
</dbReference>
<dbReference type="PIRSF" id="PIRSF000887">
    <property type="entry name" value="Pesterase_MJ0037"/>
    <property type="match status" value="1"/>
</dbReference>
<dbReference type="PANTHER" id="PTHR39323">
    <property type="entry name" value="BLR1149 PROTEIN"/>
    <property type="match status" value="1"/>
</dbReference>
<keyword evidence="3" id="KW-1185">Reference proteome</keyword>
<name>A0ABU7LNB5_9PROT</name>
<dbReference type="PANTHER" id="PTHR39323:SF1">
    <property type="entry name" value="BLR1149 PROTEIN"/>
    <property type="match status" value="1"/>
</dbReference>
<reference evidence="2 3" key="1">
    <citation type="submission" date="2024-01" db="EMBL/GenBank/DDBJ databases">
        <title>Hyphobacterium bacterium isolated from marine sediment.</title>
        <authorList>
            <person name="Zhao S."/>
        </authorList>
    </citation>
    <scope>NUCLEOTIDE SEQUENCE [LARGE SCALE GENOMIC DNA]</scope>
    <source>
        <strain evidence="3">HN65</strain>
    </source>
</reference>
<dbReference type="EMBL" id="JAZDRP010000002">
    <property type="protein sequence ID" value="MEE2525411.1"/>
    <property type="molecule type" value="Genomic_DNA"/>
</dbReference>
<evidence type="ECO:0000313" key="3">
    <source>
        <dbReference type="Proteomes" id="UP001354971"/>
    </source>
</evidence>
<dbReference type="Gene3D" id="3.60.21.10">
    <property type="match status" value="1"/>
</dbReference>
<keyword evidence="2" id="KW-0255">Endonuclease</keyword>
<dbReference type="Pfam" id="PF00149">
    <property type="entry name" value="Metallophos"/>
    <property type="match status" value="1"/>
</dbReference>
<accession>A0ABU7LNB5</accession>
<comment type="caution">
    <text evidence="2">The sequence shown here is derived from an EMBL/GenBank/DDBJ whole genome shotgun (WGS) entry which is preliminary data.</text>
</comment>
<evidence type="ECO:0000259" key="1">
    <source>
        <dbReference type="Pfam" id="PF00149"/>
    </source>
</evidence>
<protein>
    <submittedName>
        <fullName evidence="2">Ligase-associated DNA damage response endonuclease PdeM</fullName>
        <ecNumber evidence="2">3.1.-.-</ecNumber>
    </submittedName>
</protein>
<sequence length="231" mass="24573">MAEPARKAEELTGSLNGVAVVPHLTGALYVPEFSALLVADLHLEKGSAYAASGQLLPPYDTRKTIGRLAEAIAHFLPETVIALGDSFHDLGADNRIHDADADRLAALVRSVSEWVWIEGNHDPQPPARFGGITRPDMTLGGLVLRHEPVPGAAPGEVCGHLHPAAKVVGRSRRLRCFATDGARMILPAFGAYAGGLSVRDEAIKSVFGRCPDAWVIGRDAIYPVPAKRLVG</sequence>
<evidence type="ECO:0000313" key="2">
    <source>
        <dbReference type="EMBL" id="MEE2525411.1"/>
    </source>
</evidence>
<dbReference type="NCBIfam" id="TIGR04123">
    <property type="entry name" value="P_estr_lig_assc"/>
    <property type="match status" value="1"/>
</dbReference>
<dbReference type="SUPFAM" id="SSF56300">
    <property type="entry name" value="Metallo-dependent phosphatases"/>
    <property type="match status" value="1"/>
</dbReference>
<dbReference type="InterPro" id="IPR004843">
    <property type="entry name" value="Calcineurin-like_PHP"/>
</dbReference>
<dbReference type="RefSeq" id="WP_330198074.1">
    <property type="nucleotide sequence ID" value="NZ_JAZDRP010000002.1"/>
</dbReference>
<organism evidence="2 3">
    <name type="scientific">Hyphobacterium lacteum</name>
    <dbReference type="NCBI Taxonomy" id="3116575"/>
    <lineage>
        <taxon>Bacteria</taxon>
        <taxon>Pseudomonadati</taxon>
        <taxon>Pseudomonadota</taxon>
        <taxon>Alphaproteobacteria</taxon>
        <taxon>Maricaulales</taxon>
        <taxon>Maricaulaceae</taxon>
        <taxon>Hyphobacterium</taxon>
    </lineage>
</organism>
<keyword evidence="2" id="KW-0378">Hydrolase</keyword>
<dbReference type="InterPro" id="IPR029052">
    <property type="entry name" value="Metallo-depent_PP-like"/>
</dbReference>